<evidence type="ECO:0000256" key="4">
    <source>
        <dbReference type="ARBA" id="ARBA00022989"/>
    </source>
</evidence>
<feature type="transmembrane region" description="Helical" evidence="7">
    <location>
        <begin position="64"/>
        <end position="86"/>
    </location>
</feature>
<feature type="transmembrane region" description="Helical" evidence="7">
    <location>
        <begin position="225"/>
        <end position="242"/>
    </location>
</feature>
<comment type="subcellular location">
    <subcellularLocation>
        <location evidence="1">Cell membrane</location>
        <topology evidence="1">Multi-pass membrane protein</topology>
    </subcellularLocation>
</comment>
<dbReference type="KEGG" id="cbq:AL705_02065"/>
<feature type="region of interest" description="Disordered" evidence="6">
    <location>
        <begin position="1"/>
        <end position="20"/>
    </location>
</feature>
<dbReference type="OrthoDB" id="3656065at2"/>
<protein>
    <recommendedName>
        <fullName evidence="8">Major facilitator superfamily (MFS) profile domain-containing protein</fullName>
    </recommendedName>
</protein>
<dbReference type="Proteomes" id="UP000068137">
    <property type="component" value="Chromosome"/>
</dbReference>
<feature type="transmembrane region" description="Helical" evidence="7">
    <location>
        <begin position="248"/>
        <end position="267"/>
    </location>
</feature>
<dbReference type="GO" id="GO:0022857">
    <property type="term" value="F:transmembrane transporter activity"/>
    <property type="evidence" value="ECO:0007669"/>
    <property type="project" value="InterPro"/>
</dbReference>
<feature type="transmembrane region" description="Helical" evidence="7">
    <location>
        <begin position="320"/>
        <end position="338"/>
    </location>
</feature>
<evidence type="ECO:0000256" key="6">
    <source>
        <dbReference type="SAM" id="MobiDB-lite"/>
    </source>
</evidence>
<feature type="transmembrane region" description="Helical" evidence="7">
    <location>
        <begin position="36"/>
        <end position="58"/>
    </location>
</feature>
<feature type="transmembrane region" description="Helical" evidence="7">
    <location>
        <begin position="98"/>
        <end position="120"/>
    </location>
</feature>
<dbReference type="RefSeq" id="WP_053961600.1">
    <property type="nucleotide sequence ID" value="NZ_CP012390.1"/>
</dbReference>
<sequence length="488" mass="50352">MIEPTRADATNSQHTRPGEKSAGLFSGHFKWLVPGLVLYMVAAGFEVVAVVVVMPTVAHELNAMSSYSSAIAITVACAIVGILLAGPWADQKGPRGPIIVGALSMVTGLLIAGFAHTMALFLLGRAIQGLGVGLVNVSAYVIIGRELPQHLHARMFSLNAVAWILPALLGPAVAGLLVDSVGWRWAFWGVAPIFLIATIITLIGMRSRGGAAEQNLTASEWRGRVIRALIIAVCIGALQPAGELVQEGKLVLVVIGVIAIMSVLVVAARRLVPPRTLTLGEGLPAVIASRLFLAGCYFAMESYIPLMGQSFRGLSPTQSGLLVASGSVTWGIASFLQARLPDNLNRTKVLTFGMACGTVGILATLTLTSASIPLAIAVIGWGIAGFGIGIAYPLAGVMVLALSQPGEIGNNSSSLSMAEQLGTSTSLALGGVLFGALVGSSMLHAILAFTTVPFLYSVLGIVAAARTNVGELTTRASAISAVSGNSTE</sequence>
<evidence type="ECO:0000256" key="5">
    <source>
        <dbReference type="ARBA" id="ARBA00023136"/>
    </source>
</evidence>
<feature type="transmembrane region" description="Helical" evidence="7">
    <location>
        <begin position="126"/>
        <end position="143"/>
    </location>
</feature>
<dbReference type="PANTHER" id="PTHR23501">
    <property type="entry name" value="MAJOR FACILITATOR SUPERFAMILY"/>
    <property type="match status" value="1"/>
</dbReference>
<dbReference type="InterPro" id="IPR011701">
    <property type="entry name" value="MFS"/>
</dbReference>
<evidence type="ECO:0000313" key="9">
    <source>
        <dbReference type="EMBL" id="ALE18671.1"/>
    </source>
</evidence>
<dbReference type="InterPro" id="IPR036259">
    <property type="entry name" value="MFS_trans_sf"/>
</dbReference>
<keyword evidence="3 7" id="KW-0812">Transmembrane</keyword>
<gene>
    <name evidence="9" type="ORF">AL705_02065</name>
</gene>
<feature type="transmembrane region" description="Helical" evidence="7">
    <location>
        <begin position="155"/>
        <end position="177"/>
    </location>
</feature>
<proteinExistence type="predicted"/>
<evidence type="ECO:0000313" key="10">
    <source>
        <dbReference type="Proteomes" id="UP000068137"/>
    </source>
</evidence>
<dbReference type="Gene3D" id="1.20.1250.20">
    <property type="entry name" value="MFS general substrate transporter like domains"/>
    <property type="match status" value="2"/>
</dbReference>
<dbReference type="Pfam" id="PF07690">
    <property type="entry name" value="MFS_1"/>
    <property type="match status" value="1"/>
</dbReference>
<dbReference type="AlphaFoldDB" id="A0A0M4MBI9"/>
<feature type="transmembrane region" description="Helical" evidence="7">
    <location>
        <begin position="183"/>
        <end position="204"/>
    </location>
</feature>
<organism evidence="9 10">
    <name type="scientific">Lawsonella clevelandensis</name>
    <dbReference type="NCBI Taxonomy" id="1528099"/>
    <lineage>
        <taxon>Bacteria</taxon>
        <taxon>Bacillati</taxon>
        <taxon>Actinomycetota</taxon>
        <taxon>Actinomycetes</taxon>
        <taxon>Mycobacteriales</taxon>
        <taxon>Lawsonellaceae</taxon>
        <taxon>Lawsonella</taxon>
    </lineage>
</organism>
<feature type="transmembrane region" description="Helical" evidence="7">
    <location>
        <begin position="445"/>
        <end position="465"/>
    </location>
</feature>
<feature type="transmembrane region" description="Helical" evidence="7">
    <location>
        <begin position="279"/>
        <end position="300"/>
    </location>
</feature>
<feature type="transmembrane region" description="Helical" evidence="7">
    <location>
        <begin position="350"/>
        <end position="372"/>
    </location>
</feature>
<evidence type="ECO:0000256" key="2">
    <source>
        <dbReference type="ARBA" id="ARBA00022448"/>
    </source>
</evidence>
<feature type="transmembrane region" description="Helical" evidence="7">
    <location>
        <begin position="378"/>
        <end position="401"/>
    </location>
</feature>
<feature type="transmembrane region" description="Helical" evidence="7">
    <location>
        <begin position="421"/>
        <end position="439"/>
    </location>
</feature>
<evidence type="ECO:0000256" key="1">
    <source>
        <dbReference type="ARBA" id="ARBA00004651"/>
    </source>
</evidence>
<dbReference type="EMBL" id="CP012390">
    <property type="protein sequence ID" value="ALE18671.1"/>
    <property type="molecule type" value="Genomic_DNA"/>
</dbReference>
<reference evidence="9 10" key="1">
    <citation type="journal article" date="2015" name="Genome Announc.">
        <title>Complete Genome Sequences for Two Strains of a Novel Fastidious, Partially Acid-Fast, Gram-Positive Corynebacterineae Bacterium, Derived from Human Clinical Samples.</title>
        <authorList>
            <person name="Nicholson A.C."/>
            <person name="Bell M."/>
            <person name="Humrighouse B.W."/>
            <person name="McQuiston J.R."/>
        </authorList>
    </citation>
    <scope>NUCLEOTIDE SEQUENCE [LARGE SCALE GENOMIC DNA]</scope>
    <source>
        <strain evidence="9 10">X1698</strain>
    </source>
</reference>
<name>A0A0M4MBI9_9ACTN</name>
<accession>A0A0M4MBI9</accession>
<dbReference type="PANTHER" id="PTHR23501:SF154">
    <property type="entry name" value="MULTIDRUG-EFFLUX TRANSPORTER RV1634-RELATED"/>
    <property type="match status" value="1"/>
</dbReference>
<evidence type="ECO:0000256" key="3">
    <source>
        <dbReference type="ARBA" id="ARBA00022692"/>
    </source>
</evidence>
<evidence type="ECO:0000256" key="7">
    <source>
        <dbReference type="SAM" id="Phobius"/>
    </source>
</evidence>
<evidence type="ECO:0000259" key="8">
    <source>
        <dbReference type="PROSITE" id="PS50850"/>
    </source>
</evidence>
<dbReference type="SUPFAM" id="SSF103473">
    <property type="entry name" value="MFS general substrate transporter"/>
    <property type="match status" value="1"/>
</dbReference>
<dbReference type="InterPro" id="IPR020846">
    <property type="entry name" value="MFS_dom"/>
</dbReference>
<keyword evidence="4 7" id="KW-1133">Transmembrane helix</keyword>
<keyword evidence="5 7" id="KW-0472">Membrane</keyword>
<dbReference type="GO" id="GO:0005886">
    <property type="term" value="C:plasma membrane"/>
    <property type="evidence" value="ECO:0007669"/>
    <property type="project" value="UniProtKB-SubCell"/>
</dbReference>
<dbReference type="PROSITE" id="PS50850">
    <property type="entry name" value="MFS"/>
    <property type="match status" value="1"/>
</dbReference>
<feature type="domain" description="Major facilitator superfamily (MFS) profile" evidence="8">
    <location>
        <begin position="32"/>
        <end position="468"/>
    </location>
</feature>
<keyword evidence="2" id="KW-0813">Transport</keyword>
<dbReference type="STRING" id="1528099.AL705_02065"/>